<dbReference type="AlphaFoldDB" id="A0A252A6F6"/>
<protein>
    <submittedName>
        <fullName evidence="2">Uncharacterized protein</fullName>
    </submittedName>
</protein>
<evidence type="ECO:0000313" key="2">
    <source>
        <dbReference type="EMBL" id="OUI85166.1"/>
    </source>
</evidence>
<evidence type="ECO:0000313" key="3">
    <source>
        <dbReference type="Proteomes" id="UP000194565"/>
    </source>
</evidence>
<keyword evidence="1" id="KW-1133">Transmembrane helix</keyword>
<keyword evidence="1" id="KW-0812">Transmembrane</keyword>
<gene>
    <name evidence="2" type="ORF">HC62_12260</name>
</gene>
<organism evidence="2 3">
    <name type="scientific">Acetobacter tropicalis</name>
    <dbReference type="NCBI Taxonomy" id="104102"/>
    <lineage>
        <taxon>Bacteria</taxon>
        <taxon>Pseudomonadati</taxon>
        <taxon>Pseudomonadota</taxon>
        <taxon>Alphaproteobacteria</taxon>
        <taxon>Acetobacterales</taxon>
        <taxon>Acetobacteraceae</taxon>
        <taxon>Acetobacter</taxon>
    </lineage>
</organism>
<feature type="transmembrane region" description="Helical" evidence="1">
    <location>
        <begin position="79"/>
        <end position="99"/>
    </location>
</feature>
<reference evidence="2 3" key="1">
    <citation type="submission" date="2014-06" db="EMBL/GenBank/DDBJ databases">
        <authorList>
            <person name="Ju J."/>
            <person name="Zhang J."/>
        </authorList>
    </citation>
    <scope>NUCLEOTIDE SEQUENCE [LARGE SCALE GENOMIC DNA]</scope>
    <source>
        <strain evidence="2">DmW_042</strain>
    </source>
</reference>
<dbReference type="EMBL" id="JOMM01000038">
    <property type="protein sequence ID" value="OUI85166.1"/>
    <property type="molecule type" value="Genomic_DNA"/>
</dbReference>
<feature type="transmembrane region" description="Helical" evidence="1">
    <location>
        <begin position="114"/>
        <end position="132"/>
    </location>
</feature>
<comment type="caution">
    <text evidence="2">The sequence shown here is derived from an EMBL/GenBank/DDBJ whole genome shotgun (WGS) entry which is preliminary data.</text>
</comment>
<proteinExistence type="predicted"/>
<keyword evidence="1" id="KW-0472">Membrane</keyword>
<feature type="transmembrane region" description="Helical" evidence="1">
    <location>
        <begin position="38"/>
        <end position="58"/>
    </location>
</feature>
<dbReference type="Proteomes" id="UP000194565">
    <property type="component" value="Unassembled WGS sequence"/>
</dbReference>
<sequence length="192" mass="20958">MYIRRLEKLGLIAAFVTGAVLAPGTITGDISRMLVTFLGLFSASLLPTITLLVNGMTANGRSVQGLEKLNAEISAAMDALLFMFGCIAVAFLGLMILSIPPTFLNKIPFLTTEILPRFGQAVVLTSVIAIVRRSSQIPAILRKTLAMRKDIAIEEARKKLKDKLPSASEIRESFSRHPDFGEVINIDQNENK</sequence>
<accession>A0A252A6F6</accession>
<name>A0A252A6F6_9PROT</name>
<evidence type="ECO:0000256" key="1">
    <source>
        <dbReference type="SAM" id="Phobius"/>
    </source>
</evidence>